<dbReference type="Proteomes" id="UP000677228">
    <property type="component" value="Unassembled WGS sequence"/>
</dbReference>
<dbReference type="GO" id="GO:0005689">
    <property type="term" value="C:U12-type spliceosomal complex"/>
    <property type="evidence" value="ECO:0007669"/>
    <property type="project" value="TreeGrafter"/>
</dbReference>
<evidence type="ECO:0000256" key="2">
    <source>
        <dbReference type="ARBA" id="ARBA00022771"/>
    </source>
</evidence>
<gene>
    <name evidence="7" type="ORF">GPM918_LOCUS5730</name>
    <name evidence="8" type="ORF">OVA965_LOCUS22887</name>
    <name evidence="9" type="ORF">SRO942_LOCUS5728</name>
    <name evidence="10" type="ORF">TMI583_LOCUS23601</name>
</gene>
<keyword evidence="11" id="KW-1185">Reference proteome</keyword>
<name>A0A813VK12_9BILA</name>
<dbReference type="InterPro" id="IPR000571">
    <property type="entry name" value="Znf_CCCH"/>
</dbReference>
<keyword evidence="2 4" id="KW-0863">Zinc-finger</keyword>
<dbReference type="Pfam" id="PF06220">
    <property type="entry name" value="zf-U1"/>
    <property type="match status" value="1"/>
</dbReference>
<accession>A0A813VK12</accession>
<dbReference type="EMBL" id="CAJOBC010000842">
    <property type="protein sequence ID" value="CAF3631737.1"/>
    <property type="molecule type" value="Genomic_DNA"/>
</dbReference>
<evidence type="ECO:0000259" key="6">
    <source>
        <dbReference type="PROSITE" id="PS50103"/>
    </source>
</evidence>
<dbReference type="Pfam" id="PF25585">
    <property type="entry name" value="zf-CCCH_DUS3L"/>
    <property type="match status" value="1"/>
</dbReference>
<dbReference type="AlphaFoldDB" id="A0A813VK12"/>
<evidence type="ECO:0000313" key="9">
    <source>
        <dbReference type="EMBL" id="CAF3631737.1"/>
    </source>
</evidence>
<dbReference type="Proteomes" id="UP000682733">
    <property type="component" value="Unassembled WGS sequence"/>
</dbReference>
<dbReference type="GO" id="GO:0008270">
    <property type="term" value="F:zinc ion binding"/>
    <property type="evidence" value="ECO:0007669"/>
    <property type="project" value="UniProtKB-KW"/>
</dbReference>
<evidence type="ECO:0000256" key="3">
    <source>
        <dbReference type="ARBA" id="ARBA00022833"/>
    </source>
</evidence>
<dbReference type="PANTHER" id="PTHR16465">
    <property type="entry name" value="NUCLEASE-RELATED"/>
    <property type="match status" value="1"/>
</dbReference>
<dbReference type="Proteomes" id="UP000663829">
    <property type="component" value="Unassembled WGS sequence"/>
</dbReference>
<dbReference type="InterPro" id="IPR013085">
    <property type="entry name" value="U1-CZ_Znf_C2H2"/>
</dbReference>
<evidence type="ECO:0000256" key="4">
    <source>
        <dbReference type="PROSITE-ProRule" id="PRU00723"/>
    </source>
</evidence>
<dbReference type="InterPro" id="IPR036855">
    <property type="entry name" value="Znf_CCCH_sf"/>
</dbReference>
<dbReference type="InterPro" id="IPR036236">
    <property type="entry name" value="Znf_C2H2_sf"/>
</dbReference>
<dbReference type="Gene3D" id="3.30.160.60">
    <property type="entry name" value="Classic Zinc Finger"/>
    <property type="match status" value="1"/>
</dbReference>
<keyword evidence="3 4" id="KW-0862">Zinc</keyword>
<dbReference type="Proteomes" id="UP000681722">
    <property type="component" value="Unassembled WGS sequence"/>
</dbReference>
<evidence type="ECO:0000256" key="5">
    <source>
        <dbReference type="SAM" id="Coils"/>
    </source>
</evidence>
<evidence type="ECO:0000313" key="10">
    <source>
        <dbReference type="EMBL" id="CAF3988670.1"/>
    </source>
</evidence>
<dbReference type="EMBL" id="CAJNOQ010000843">
    <property type="protein sequence ID" value="CAF0844310.1"/>
    <property type="molecule type" value="Genomic_DNA"/>
</dbReference>
<dbReference type="PROSITE" id="PS50103">
    <property type="entry name" value="ZF_C3H1"/>
    <property type="match status" value="1"/>
</dbReference>
<dbReference type="EMBL" id="CAJNOK010013077">
    <property type="protein sequence ID" value="CAF1177450.1"/>
    <property type="molecule type" value="Genomic_DNA"/>
</dbReference>
<feature type="zinc finger region" description="C3H1-type" evidence="4">
    <location>
        <begin position="51"/>
        <end position="79"/>
    </location>
</feature>
<dbReference type="SUPFAM" id="SSF57667">
    <property type="entry name" value="beta-beta-alpha zinc fingers"/>
    <property type="match status" value="1"/>
</dbReference>
<dbReference type="PANTHER" id="PTHR16465:SF0">
    <property type="entry name" value="ZINC FINGER MATRIN-TYPE PROTEIN 5"/>
    <property type="match status" value="1"/>
</dbReference>
<proteinExistence type="predicted"/>
<dbReference type="EMBL" id="CAJOBA010034602">
    <property type="protein sequence ID" value="CAF3988670.1"/>
    <property type="molecule type" value="Genomic_DNA"/>
</dbReference>
<feature type="domain" description="C3H1-type" evidence="6">
    <location>
        <begin position="51"/>
        <end position="79"/>
    </location>
</feature>
<evidence type="ECO:0000256" key="1">
    <source>
        <dbReference type="ARBA" id="ARBA00022723"/>
    </source>
</evidence>
<dbReference type="SUPFAM" id="SSF90229">
    <property type="entry name" value="CCCH zinc finger"/>
    <property type="match status" value="1"/>
</dbReference>
<evidence type="ECO:0000313" key="7">
    <source>
        <dbReference type="EMBL" id="CAF0844310.1"/>
    </source>
</evidence>
<dbReference type="OrthoDB" id="2417221at2759"/>
<protein>
    <recommendedName>
        <fullName evidence="6">C3H1-type domain-containing protein</fullName>
    </recommendedName>
</protein>
<sequence length="144" mass="17490">MGRRYYCNYCDKTFPNNSQNRRNHTRGIQHTMLKRLYYTKFKDPMLLLQEEQTKRFCNKFAQQGYCEFGDNCKYSHYTNEDLINIIQRAQEDYIRKQNTLENNINRDFDVNRWVEDKLNGINSYVQTQQQLSMSQLHMPPSLRP</sequence>
<organism evidence="7 11">
    <name type="scientific">Didymodactylos carnosus</name>
    <dbReference type="NCBI Taxonomy" id="1234261"/>
    <lineage>
        <taxon>Eukaryota</taxon>
        <taxon>Metazoa</taxon>
        <taxon>Spiralia</taxon>
        <taxon>Gnathifera</taxon>
        <taxon>Rotifera</taxon>
        <taxon>Eurotatoria</taxon>
        <taxon>Bdelloidea</taxon>
        <taxon>Philodinida</taxon>
        <taxon>Philodinidae</taxon>
        <taxon>Didymodactylos</taxon>
    </lineage>
</organism>
<keyword evidence="5" id="KW-0175">Coiled coil</keyword>
<dbReference type="SMART" id="SM00356">
    <property type="entry name" value="ZnF_C3H1"/>
    <property type="match status" value="1"/>
</dbReference>
<reference evidence="7" key="1">
    <citation type="submission" date="2021-02" db="EMBL/GenBank/DDBJ databases">
        <authorList>
            <person name="Nowell W R."/>
        </authorList>
    </citation>
    <scope>NUCLEOTIDE SEQUENCE</scope>
</reference>
<feature type="coiled-coil region" evidence="5">
    <location>
        <begin position="79"/>
        <end position="106"/>
    </location>
</feature>
<keyword evidence="1 4" id="KW-0479">Metal-binding</keyword>
<evidence type="ECO:0000313" key="8">
    <source>
        <dbReference type="EMBL" id="CAF1177450.1"/>
    </source>
</evidence>
<comment type="caution">
    <text evidence="7">The sequence shown here is derived from an EMBL/GenBank/DDBJ whole genome shotgun (WGS) entry which is preliminary data.</text>
</comment>
<evidence type="ECO:0000313" key="11">
    <source>
        <dbReference type="Proteomes" id="UP000663829"/>
    </source>
</evidence>